<dbReference type="EMBL" id="JAUHHC010000001">
    <property type="protein sequence ID" value="MDN3919106.1"/>
    <property type="molecule type" value="Genomic_DNA"/>
</dbReference>
<dbReference type="GO" id="GO:0004519">
    <property type="term" value="F:endonuclease activity"/>
    <property type="evidence" value="ECO:0007669"/>
    <property type="project" value="UniProtKB-KW"/>
</dbReference>
<evidence type="ECO:0000313" key="6">
    <source>
        <dbReference type="Proteomes" id="UP001228044"/>
    </source>
</evidence>
<dbReference type="InterPro" id="IPR000055">
    <property type="entry name" value="Restrct_endonuc_typeI_TRD"/>
</dbReference>
<dbReference type="Pfam" id="PF01420">
    <property type="entry name" value="Methylase_S"/>
    <property type="match status" value="1"/>
</dbReference>
<comment type="caution">
    <text evidence="5">The sequence shown here is derived from an EMBL/GenBank/DDBJ whole genome shotgun (WGS) entry which is preliminary data.</text>
</comment>
<gene>
    <name evidence="5" type="ORF">QWJ38_02320</name>
</gene>
<dbReference type="CDD" id="cd16961">
    <property type="entry name" value="RMtype1_S_TRD-CR_like"/>
    <property type="match status" value="1"/>
</dbReference>
<dbReference type="PANTHER" id="PTHR30408:SF12">
    <property type="entry name" value="TYPE I RESTRICTION ENZYME MJAVIII SPECIFICITY SUBUNIT"/>
    <property type="match status" value="1"/>
</dbReference>
<dbReference type="InterPro" id="IPR052021">
    <property type="entry name" value="Type-I_RS_S_subunit"/>
</dbReference>
<accession>A0ABT8DL16</accession>
<reference evidence="5 6" key="1">
    <citation type="submission" date="2023-06" db="EMBL/GenBank/DDBJ databases">
        <title>Pelomonas sp. PFR6 16S ribosomal RNA gene Genome sequencing and assembly.</title>
        <authorList>
            <person name="Woo H."/>
        </authorList>
    </citation>
    <scope>NUCLEOTIDE SEQUENCE [LARGE SCALE GENOMIC DNA]</scope>
    <source>
        <strain evidence="5 6">PFR6</strain>
    </source>
</reference>
<keyword evidence="5" id="KW-0255">Endonuclease</keyword>
<dbReference type="Gene3D" id="3.90.220.20">
    <property type="entry name" value="DNA methylase specificity domains"/>
    <property type="match status" value="2"/>
</dbReference>
<evidence type="ECO:0000256" key="1">
    <source>
        <dbReference type="ARBA" id="ARBA00010923"/>
    </source>
</evidence>
<evidence type="ECO:0000313" key="5">
    <source>
        <dbReference type="EMBL" id="MDN3919106.1"/>
    </source>
</evidence>
<evidence type="ECO:0000256" key="2">
    <source>
        <dbReference type="ARBA" id="ARBA00022747"/>
    </source>
</evidence>
<organism evidence="5 6">
    <name type="scientific">Roseateles violae</name>
    <dbReference type="NCBI Taxonomy" id="3058042"/>
    <lineage>
        <taxon>Bacteria</taxon>
        <taxon>Pseudomonadati</taxon>
        <taxon>Pseudomonadota</taxon>
        <taxon>Betaproteobacteria</taxon>
        <taxon>Burkholderiales</taxon>
        <taxon>Sphaerotilaceae</taxon>
        <taxon>Roseateles</taxon>
    </lineage>
</organism>
<keyword evidence="5" id="KW-0540">Nuclease</keyword>
<feature type="domain" description="Type I restriction modification DNA specificity" evidence="4">
    <location>
        <begin position="43"/>
        <end position="199"/>
    </location>
</feature>
<evidence type="ECO:0000259" key="4">
    <source>
        <dbReference type="Pfam" id="PF01420"/>
    </source>
</evidence>
<sequence>MSSKAVETVYGSMPANLTCAKLRDLCVESGIQTGPFGSQLHQEDYVEKGTPIITVEHLGENRIVHSNLPKVSDDDKARLNKYALKAGDIVFSRVGSVDRRALVQPAEDGWLFSGRCLRVRPNASELDAQWLSYFFGLPAFKAYIRSIAVGATMPSLNTKILSDVPIYFPDLATQRNAAFALAKLDDRITLLRETNATLEAIAQALFKSWFVDFDPVRAKRDGRAPDGMDEATAALFPDSFEGSELGAAPRGWRVCRVEDFADRVGMGPFGSNIKVETFVDSGIPVISGQHLKQFLVEDTTFNFITKDHAERLTKSCVQAGDVIFTHAGSIGQVALLHKHAAFSKYVLSQRQFFLRCRTELMTPEWIAHYFKTSAGQHQLLANTSQVGVPSIARPVSYLRSIQLVVPPPVLCSRFAEVCSSITDGVMANRKHITTLTNLRDALLPRLIPGQLRLSEVAEAIKEALA</sequence>
<proteinExistence type="inferred from homology"/>
<keyword evidence="6" id="KW-1185">Reference proteome</keyword>
<name>A0ABT8DL16_9BURK</name>
<dbReference type="Proteomes" id="UP001228044">
    <property type="component" value="Unassembled WGS sequence"/>
</dbReference>
<protein>
    <submittedName>
        <fullName evidence="5">Restriction endonuclease subunit S</fullName>
        <ecNumber evidence="5">3.1.21.-</ecNumber>
    </submittedName>
</protein>
<dbReference type="GO" id="GO:0016787">
    <property type="term" value="F:hydrolase activity"/>
    <property type="evidence" value="ECO:0007669"/>
    <property type="project" value="UniProtKB-KW"/>
</dbReference>
<dbReference type="EC" id="3.1.21.-" evidence="5"/>
<dbReference type="SUPFAM" id="SSF116734">
    <property type="entry name" value="DNA methylase specificity domain"/>
    <property type="match status" value="2"/>
</dbReference>
<keyword evidence="2" id="KW-0680">Restriction system</keyword>
<keyword evidence="3" id="KW-0238">DNA-binding</keyword>
<dbReference type="RefSeq" id="WP_290357420.1">
    <property type="nucleotide sequence ID" value="NZ_JAUHHC010000001.1"/>
</dbReference>
<keyword evidence="5" id="KW-0378">Hydrolase</keyword>
<evidence type="ECO:0000256" key="3">
    <source>
        <dbReference type="ARBA" id="ARBA00023125"/>
    </source>
</evidence>
<dbReference type="InterPro" id="IPR044946">
    <property type="entry name" value="Restrct_endonuc_typeI_TRD_sf"/>
</dbReference>
<comment type="similarity">
    <text evidence="1">Belongs to the type-I restriction system S methylase family.</text>
</comment>
<dbReference type="PANTHER" id="PTHR30408">
    <property type="entry name" value="TYPE-1 RESTRICTION ENZYME ECOKI SPECIFICITY PROTEIN"/>
    <property type="match status" value="1"/>
</dbReference>